<feature type="transmembrane region" description="Helical" evidence="1">
    <location>
        <begin position="21"/>
        <end position="39"/>
    </location>
</feature>
<evidence type="ECO:0000256" key="1">
    <source>
        <dbReference type="SAM" id="Phobius"/>
    </source>
</evidence>
<name>A0A831QLZ2_9FLAO</name>
<comment type="caution">
    <text evidence="2">The sequence shown here is derived from an EMBL/GenBank/DDBJ whole genome shotgun (WGS) entry which is preliminary data.</text>
</comment>
<keyword evidence="1" id="KW-1133">Transmembrane helix</keyword>
<keyword evidence="1" id="KW-0472">Membrane</keyword>
<dbReference type="Proteomes" id="UP000886191">
    <property type="component" value="Unassembled WGS sequence"/>
</dbReference>
<sequence length="266" mass="30674">MTTKGGLTNNKFKGVWKRLTIRGKYVFFTLLSFLLILIGQELNTKALSNQKDLLLKKERLERDYTITAGIKKGVESTSKDLFEALSKAFAQQELSLDTLKNNIIVLKDSVKNTVNYYNEADPVLIIDENGVFKEENHELLNNYKIRFNSYDAGSTNFNINCLVLLNFEDESLSVARINFFPKNLRLYRQSSWISGFKFDNSKTAKSIYFLLIGRYSTIDGAKWFKINDLYMFDSYKEEVSLITNSEKSRIVKLIELAPDSKLTEIE</sequence>
<protein>
    <submittedName>
        <fullName evidence="2">Uncharacterized protein</fullName>
    </submittedName>
</protein>
<dbReference type="EMBL" id="DRGL01000027">
    <property type="protein sequence ID" value="HEA20915.1"/>
    <property type="molecule type" value="Genomic_DNA"/>
</dbReference>
<organism evidence="2">
    <name type="scientific">Pricia antarctica</name>
    <dbReference type="NCBI Taxonomy" id="641691"/>
    <lineage>
        <taxon>Bacteria</taxon>
        <taxon>Pseudomonadati</taxon>
        <taxon>Bacteroidota</taxon>
        <taxon>Flavobacteriia</taxon>
        <taxon>Flavobacteriales</taxon>
        <taxon>Flavobacteriaceae</taxon>
        <taxon>Pricia</taxon>
    </lineage>
</organism>
<keyword evidence="1" id="KW-0812">Transmembrane</keyword>
<dbReference type="AlphaFoldDB" id="A0A831QLZ2"/>
<accession>A0A831QLZ2</accession>
<proteinExistence type="predicted"/>
<evidence type="ECO:0000313" key="2">
    <source>
        <dbReference type="EMBL" id="HEA20915.1"/>
    </source>
</evidence>
<gene>
    <name evidence="2" type="ORF">ENH87_08345</name>
</gene>
<reference evidence="2" key="1">
    <citation type="journal article" date="2020" name="mSystems">
        <title>Genome- and Community-Level Interaction Insights into Carbon Utilization and Element Cycling Functions of Hydrothermarchaeota in Hydrothermal Sediment.</title>
        <authorList>
            <person name="Zhou Z."/>
            <person name="Liu Y."/>
            <person name="Xu W."/>
            <person name="Pan J."/>
            <person name="Luo Z.H."/>
            <person name="Li M."/>
        </authorList>
    </citation>
    <scope>NUCLEOTIDE SEQUENCE [LARGE SCALE GENOMIC DNA]</scope>
    <source>
        <strain evidence="2">HyVt-345</strain>
    </source>
</reference>